<dbReference type="InterPro" id="IPR000792">
    <property type="entry name" value="Tscrpt_reg_LuxR_C"/>
</dbReference>
<dbReference type="Gene3D" id="1.10.10.10">
    <property type="entry name" value="Winged helix-like DNA-binding domain superfamily/Winged helix DNA-binding domain"/>
    <property type="match status" value="1"/>
</dbReference>
<evidence type="ECO:0000313" key="2">
    <source>
        <dbReference type="EMBL" id="MDA4848400.1"/>
    </source>
</evidence>
<name>A0ABT4VW24_9HYPH</name>
<evidence type="ECO:0000313" key="3">
    <source>
        <dbReference type="Proteomes" id="UP001148313"/>
    </source>
</evidence>
<keyword evidence="3" id="KW-1185">Reference proteome</keyword>
<proteinExistence type="predicted"/>
<sequence>MSDVNLSPEELSELIGLAYDSAFEPRPWQSLLDRLTELFPGVGANVYGYDEKGLLPEYTYSGGREFYRDPIPVDLMEQGLNVPDYLNLATPASMAVAEGMRHMQNGFVARTRMFFDEAIWVQTPIYKELLEPGGFKHALQMKIEHLGDKGVMIGFALPADPELEAQIHDPLFDLLKLLSPHVLRATRLARAIALSKRANEVFAGFIDGIVLPLLVTDAAGKYLLGNAAGRRMIDRNAPFKVSASGILTLSDPLDTRLLHNKLRQLEAHHAPGGMRLEGEPDPLSLIIAPFRPALREASAIDRHLLAEERLYAIVVGQTSNEAISSALLEDVFDLTVREAEVCKELLMGRKVPQIAEIFGRSPKTIRNQIQTIYDKTGVASNTSLLDALLVFRTVGTLFEGDEAGVETTPGLGRKKDPA</sequence>
<dbReference type="Pfam" id="PF00196">
    <property type="entry name" value="GerE"/>
    <property type="match status" value="1"/>
</dbReference>
<dbReference type="Proteomes" id="UP001148313">
    <property type="component" value="Unassembled WGS sequence"/>
</dbReference>
<accession>A0ABT4VW24</accession>
<dbReference type="SUPFAM" id="SSF46894">
    <property type="entry name" value="C-terminal effector domain of the bipartite response regulators"/>
    <property type="match status" value="1"/>
</dbReference>
<feature type="domain" description="HTH luxR-type" evidence="1">
    <location>
        <begin position="327"/>
        <end position="392"/>
    </location>
</feature>
<evidence type="ECO:0000259" key="1">
    <source>
        <dbReference type="PROSITE" id="PS50043"/>
    </source>
</evidence>
<comment type="caution">
    <text evidence="2">The sequence shown here is derived from an EMBL/GenBank/DDBJ whole genome shotgun (WGS) entry which is preliminary data.</text>
</comment>
<dbReference type="SMART" id="SM00421">
    <property type="entry name" value="HTH_LUXR"/>
    <property type="match status" value="1"/>
</dbReference>
<dbReference type="CDD" id="cd06170">
    <property type="entry name" value="LuxR_C_like"/>
    <property type="match status" value="1"/>
</dbReference>
<gene>
    <name evidence="2" type="ORF">OOZ53_23785</name>
</gene>
<dbReference type="PROSITE" id="PS50043">
    <property type="entry name" value="HTH_LUXR_2"/>
    <property type="match status" value="1"/>
</dbReference>
<organism evidence="2 3">
    <name type="scientific">Hoeflea poritis</name>
    <dbReference type="NCBI Taxonomy" id="2993659"/>
    <lineage>
        <taxon>Bacteria</taxon>
        <taxon>Pseudomonadati</taxon>
        <taxon>Pseudomonadota</taxon>
        <taxon>Alphaproteobacteria</taxon>
        <taxon>Hyphomicrobiales</taxon>
        <taxon>Rhizobiaceae</taxon>
        <taxon>Hoeflea</taxon>
    </lineage>
</organism>
<dbReference type="EMBL" id="JAPJZH010000022">
    <property type="protein sequence ID" value="MDA4848400.1"/>
    <property type="molecule type" value="Genomic_DNA"/>
</dbReference>
<protein>
    <submittedName>
        <fullName evidence="2">Helix-turn-helix transcriptional regulator</fullName>
    </submittedName>
</protein>
<reference evidence="2" key="1">
    <citation type="submission" date="2022-11" db="EMBL/GenBank/DDBJ databases">
        <title>Hoeflea poritis sp. nov., isolated from scleractinian coral Porites lutea.</title>
        <authorList>
            <person name="Zhang G."/>
            <person name="Wei Q."/>
            <person name="Cai L."/>
        </authorList>
    </citation>
    <scope>NUCLEOTIDE SEQUENCE</scope>
    <source>
        <strain evidence="2">E7-10</strain>
    </source>
</reference>
<dbReference type="InterPro" id="IPR036388">
    <property type="entry name" value="WH-like_DNA-bd_sf"/>
</dbReference>
<dbReference type="RefSeq" id="WP_271092263.1">
    <property type="nucleotide sequence ID" value="NZ_JAPJZH010000022.1"/>
</dbReference>
<dbReference type="InterPro" id="IPR016032">
    <property type="entry name" value="Sig_transdc_resp-reg_C-effctor"/>
</dbReference>